<protein>
    <recommendedName>
        <fullName evidence="3">EGF-like repeat and discoidin I-like domain-containing protein 3</fullName>
    </recommendedName>
</protein>
<evidence type="ECO:0000313" key="2">
    <source>
        <dbReference type="EMBL" id="EKC22253.1"/>
    </source>
</evidence>
<comment type="caution">
    <text evidence="1">Lacks conserved residue(s) required for the propagation of feature annotation.</text>
</comment>
<dbReference type="SUPFAM" id="SSF49785">
    <property type="entry name" value="Galactose-binding domain-like"/>
    <property type="match status" value="1"/>
</dbReference>
<dbReference type="HOGENOM" id="CLU_1200852_0_0_1"/>
<feature type="disulfide bond" evidence="1">
    <location>
        <begin position="183"/>
        <end position="193"/>
    </location>
</feature>
<dbReference type="Pfam" id="PF00754">
    <property type="entry name" value="F5_F8_type_C"/>
    <property type="match status" value="1"/>
</dbReference>
<evidence type="ECO:0000256" key="1">
    <source>
        <dbReference type="PROSITE-ProRule" id="PRU00076"/>
    </source>
</evidence>
<dbReference type="InterPro" id="IPR008979">
    <property type="entry name" value="Galactose-bd-like_sf"/>
</dbReference>
<dbReference type="InterPro" id="IPR000742">
    <property type="entry name" value="EGF"/>
</dbReference>
<dbReference type="PROSITE" id="PS50022">
    <property type="entry name" value="FA58C_3"/>
    <property type="match status" value="1"/>
</dbReference>
<keyword evidence="1" id="KW-1015">Disulfide bond</keyword>
<sequence length="231" mass="25298">MSSSFFVLPVLALLSHGTFAALPDSVCKTSLWNGITESMIKTSNPSARHVMNARLDCCPDKKDKGGWCGDTHGSPDHWIEVDFPQGAGIRGLVIQKPQDGHGEYVKTISVQFMLVGTSQWQYLSSDPTKPQELNALSGTTDTATITITPGVAVSKFKINILSFNRSPCLRFDLLGCSNYKDLCPNTCLNGGQCIAENQCSCPGNYNGHRCENLSTTYTAQHTDDHRIEQFF</sequence>
<evidence type="ECO:0008006" key="3">
    <source>
        <dbReference type="Google" id="ProtNLM"/>
    </source>
</evidence>
<dbReference type="EMBL" id="JH819081">
    <property type="protein sequence ID" value="EKC22253.1"/>
    <property type="molecule type" value="Genomic_DNA"/>
</dbReference>
<gene>
    <name evidence="2" type="ORF">CGI_10002574</name>
</gene>
<organism evidence="2">
    <name type="scientific">Magallana gigas</name>
    <name type="common">Pacific oyster</name>
    <name type="synonym">Crassostrea gigas</name>
    <dbReference type="NCBI Taxonomy" id="29159"/>
    <lineage>
        <taxon>Eukaryota</taxon>
        <taxon>Metazoa</taxon>
        <taxon>Spiralia</taxon>
        <taxon>Lophotrochozoa</taxon>
        <taxon>Mollusca</taxon>
        <taxon>Bivalvia</taxon>
        <taxon>Autobranchia</taxon>
        <taxon>Pteriomorphia</taxon>
        <taxon>Ostreida</taxon>
        <taxon>Ostreoidea</taxon>
        <taxon>Ostreidae</taxon>
        <taxon>Magallana</taxon>
    </lineage>
</organism>
<name>K1PKN6_MAGGI</name>
<dbReference type="Gene3D" id="2.60.120.260">
    <property type="entry name" value="Galactose-binding domain-like"/>
    <property type="match status" value="1"/>
</dbReference>
<dbReference type="PROSITE" id="PS50026">
    <property type="entry name" value="EGF_3"/>
    <property type="match status" value="1"/>
</dbReference>
<dbReference type="PROSITE" id="PS00022">
    <property type="entry name" value="EGF_1"/>
    <property type="match status" value="1"/>
</dbReference>
<feature type="disulfide bond" evidence="1">
    <location>
        <begin position="201"/>
        <end position="210"/>
    </location>
</feature>
<proteinExistence type="predicted"/>
<dbReference type="InterPro" id="IPR000421">
    <property type="entry name" value="FA58C"/>
</dbReference>
<accession>K1PKN6</accession>
<reference evidence="2" key="1">
    <citation type="journal article" date="2012" name="Nature">
        <title>The oyster genome reveals stress adaptation and complexity of shell formation.</title>
        <authorList>
            <person name="Zhang G."/>
            <person name="Fang X."/>
            <person name="Guo X."/>
            <person name="Li L."/>
            <person name="Luo R."/>
            <person name="Xu F."/>
            <person name="Yang P."/>
            <person name="Zhang L."/>
            <person name="Wang X."/>
            <person name="Qi H."/>
            <person name="Xiong Z."/>
            <person name="Que H."/>
            <person name="Xie Y."/>
            <person name="Holland P.W."/>
            <person name="Paps J."/>
            <person name="Zhu Y."/>
            <person name="Wu F."/>
            <person name="Chen Y."/>
            <person name="Wang J."/>
            <person name="Peng C."/>
            <person name="Meng J."/>
            <person name="Yang L."/>
            <person name="Liu J."/>
            <person name="Wen B."/>
            <person name="Zhang N."/>
            <person name="Huang Z."/>
            <person name="Zhu Q."/>
            <person name="Feng Y."/>
            <person name="Mount A."/>
            <person name="Hedgecock D."/>
            <person name="Xu Z."/>
            <person name="Liu Y."/>
            <person name="Domazet-Loso T."/>
            <person name="Du Y."/>
            <person name="Sun X."/>
            <person name="Zhang S."/>
            <person name="Liu B."/>
            <person name="Cheng P."/>
            <person name="Jiang X."/>
            <person name="Li J."/>
            <person name="Fan D."/>
            <person name="Wang W."/>
            <person name="Fu W."/>
            <person name="Wang T."/>
            <person name="Wang B."/>
            <person name="Zhang J."/>
            <person name="Peng Z."/>
            <person name="Li Y."/>
            <person name="Li N."/>
            <person name="Wang J."/>
            <person name="Chen M."/>
            <person name="He Y."/>
            <person name="Tan F."/>
            <person name="Song X."/>
            <person name="Zheng Q."/>
            <person name="Huang R."/>
            <person name="Yang H."/>
            <person name="Du X."/>
            <person name="Chen L."/>
            <person name="Yang M."/>
            <person name="Gaffney P.M."/>
            <person name="Wang S."/>
            <person name="Luo L."/>
            <person name="She Z."/>
            <person name="Ming Y."/>
            <person name="Huang W."/>
            <person name="Zhang S."/>
            <person name="Huang B."/>
            <person name="Zhang Y."/>
            <person name="Qu T."/>
            <person name="Ni P."/>
            <person name="Miao G."/>
            <person name="Wang J."/>
            <person name="Wang Q."/>
            <person name="Steinberg C.E."/>
            <person name="Wang H."/>
            <person name="Li N."/>
            <person name="Qian L."/>
            <person name="Zhang G."/>
            <person name="Li Y."/>
            <person name="Yang H."/>
            <person name="Liu X."/>
            <person name="Wang J."/>
            <person name="Yin Y."/>
            <person name="Wang J."/>
        </authorList>
    </citation>
    <scope>NUCLEOTIDE SEQUENCE [LARGE SCALE GENOMIC DNA]</scope>
    <source>
        <strain evidence="2">05x7-T-G4-1.051#20</strain>
    </source>
</reference>
<dbReference type="SUPFAM" id="SSF57196">
    <property type="entry name" value="EGF/Laminin"/>
    <property type="match status" value="1"/>
</dbReference>
<dbReference type="AlphaFoldDB" id="K1PKN6"/>
<dbReference type="InParanoid" id="K1PKN6"/>
<dbReference type="Gene3D" id="2.10.25.10">
    <property type="entry name" value="Laminin"/>
    <property type="match status" value="1"/>
</dbReference>
<keyword evidence="1" id="KW-0245">EGF-like domain</keyword>